<dbReference type="EMBL" id="PVLQ01000077">
    <property type="protein sequence ID" value="PRD64285.1"/>
    <property type="molecule type" value="Genomic_DNA"/>
</dbReference>
<dbReference type="PANTHER" id="PTHR47354:SF1">
    <property type="entry name" value="CARNITINE MONOOXYGENASE REDUCTASE SUBUNIT"/>
    <property type="match status" value="1"/>
</dbReference>
<evidence type="ECO:0000259" key="7">
    <source>
        <dbReference type="PROSITE" id="PS51085"/>
    </source>
</evidence>
<keyword evidence="1" id="KW-0285">Flavoprotein</keyword>
<dbReference type="InterPro" id="IPR036010">
    <property type="entry name" value="2Fe-2S_ferredoxin-like_sf"/>
</dbReference>
<dbReference type="AlphaFoldDB" id="A0A2S9K1I8"/>
<dbReference type="RefSeq" id="WP_105749402.1">
    <property type="nucleotide sequence ID" value="NZ_PVLQ01000077.1"/>
</dbReference>
<dbReference type="Pfam" id="PF00175">
    <property type="entry name" value="NAD_binding_1"/>
    <property type="match status" value="1"/>
</dbReference>
<sequence length="324" mass="34962">MVTKTLQALVFQMRHEAPGIVGVELRPVPPAAAFPAVEAGAHIDLHLGNGLVRSYSLVNPGETHRYAVAVLNDRHSRGGSRFVHEQLRVGQTIAIGAPRNHFRLDEAAPRSVLLAGGIGITPVYAMLRRLAALGREAQLVYCARSRSEAAFLAEGEALVETHDFRLSLRCHFDDEQGGPPDLERLLADHPPGTHFYCCGPGPMLDAYERACERLGQQNVHLERFAATPTTAPAIPASGYTVELRRSGRTVQVPPGVTLLDALIEAGLSPDHSCREGVCGACETKVISGDIDHRDQLLSKQERAANKSMMICVSSCRSGCLVLDA</sequence>
<keyword evidence="10" id="KW-1185">Reference proteome</keyword>
<dbReference type="Gene3D" id="3.40.50.80">
    <property type="entry name" value="Nucleotide-binding domain of ferredoxin-NADP reductase (FNR) module"/>
    <property type="match status" value="1"/>
</dbReference>
<dbReference type="InterPro" id="IPR006058">
    <property type="entry name" value="2Fe2S_fd_BS"/>
</dbReference>
<dbReference type="SUPFAM" id="SSF52343">
    <property type="entry name" value="Ferredoxin reductase-like, C-terminal NADP-linked domain"/>
    <property type="match status" value="1"/>
</dbReference>
<dbReference type="PRINTS" id="PR00409">
    <property type="entry name" value="PHDIOXRDTASE"/>
</dbReference>
<dbReference type="OrthoDB" id="370747at2"/>
<keyword evidence="6" id="KW-0411">Iron-sulfur</keyword>
<organism evidence="9 10">
    <name type="scientific">Malikia granosa</name>
    <dbReference type="NCBI Taxonomy" id="263067"/>
    <lineage>
        <taxon>Bacteria</taxon>
        <taxon>Pseudomonadati</taxon>
        <taxon>Pseudomonadota</taxon>
        <taxon>Betaproteobacteria</taxon>
        <taxon>Burkholderiales</taxon>
        <taxon>Comamonadaceae</taxon>
        <taxon>Malikia</taxon>
    </lineage>
</organism>
<dbReference type="Pfam" id="PF00111">
    <property type="entry name" value="Fer2"/>
    <property type="match status" value="1"/>
</dbReference>
<proteinExistence type="predicted"/>
<dbReference type="CDD" id="cd06185">
    <property type="entry name" value="PDR_like"/>
    <property type="match status" value="1"/>
</dbReference>
<dbReference type="SUPFAM" id="SSF54292">
    <property type="entry name" value="2Fe-2S ferredoxin-like"/>
    <property type="match status" value="1"/>
</dbReference>
<dbReference type="InterPro" id="IPR050415">
    <property type="entry name" value="MRET"/>
</dbReference>
<dbReference type="InterPro" id="IPR001433">
    <property type="entry name" value="OxRdtase_FAD/NAD-bd"/>
</dbReference>
<dbReference type="Proteomes" id="UP000238589">
    <property type="component" value="Unassembled WGS sequence"/>
</dbReference>
<comment type="caution">
    <text evidence="9">The sequence shown here is derived from an EMBL/GenBank/DDBJ whole genome shotgun (WGS) entry which is preliminary data.</text>
</comment>
<dbReference type="Gene3D" id="3.10.20.30">
    <property type="match status" value="1"/>
</dbReference>
<evidence type="ECO:0000256" key="4">
    <source>
        <dbReference type="ARBA" id="ARBA00023002"/>
    </source>
</evidence>
<dbReference type="InterPro" id="IPR017927">
    <property type="entry name" value="FAD-bd_FR_type"/>
</dbReference>
<dbReference type="Gene3D" id="2.40.30.10">
    <property type="entry name" value="Translation factors"/>
    <property type="match status" value="1"/>
</dbReference>
<dbReference type="InterPro" id="IPR012675">
    <property type="entry name" value="Beta-grasp_dom_sf"/>
</dbReference>
<keyword evidence="3" id="KW-0479">Metal-binding</keyword>
<dbReference type="SUPFAM" id="SSF63380">
    <property type="entry name" value="Riboflavin synthase domain-like"/>
    <property type="match status" value="1"/>
</dbReference>
<evidence type="ECO:0000256" key="6">
    <source>
        <dbReference type="ARBA" id="ARBA00023014"/>
    </source>
</evidence>
<dbReference type="PROSITE" id="PS51384">
    <property type="entry name" value="FAD_FR"/>
    <property type="match status" value="1"/>
</dbReference>
<dbReference type="PANTHER" id="PTHR47354">
    <property type="entry name" value="NADH OXIDOREDUCTASE HCR"/>
    <property type="match status" value="1"/>
</dbReference>
<dbReference type="InterPro" id="IPR039261">
    <property type="entry name" value="FNR_nucleotide-bd"/>
</dbReference>
<keyword evidence="5" id="KW-0408">Iron</keyword>
<keyword evidence="2" id="KW-0001">2Fe-2S</keyword>
<gene>
    <name evidence="9" type="ORF">C6P64_15205</name>
</gene>
<dbReference type="PROSITE" id="PS51085">
    <property type="entry name" value="2FE2S_FER_2"/>
    <property type="match status" value="1"/>
</dbReference>
<dbReference type="GO" id="GO:0016491">
    <property type="term" value="F:oxidoreductase activity"/>
    <property type="evidence" value="ECO:0007669"/>
    <property type="project" value="UniProtKB-KW"/>
</dbReference>
<dbReference type="PROSITE" id="PS00197">
    <property type="entry name" value="2FE2S_FER_1"/>
    <property type="match status" value="1"/>
</dbReference>
<dbReference type="CDD" id="cd00207">
    <property type="entry name" value="fer2"/>
    <property type="match status" value="1"/>
</dbReference>
<evidence type="ECO:0000313" key="9">
    <source>
        <dbReference type="EMBL" id="PRD64285.1"/>
    </source>
</evidence>
<feature type="domain" description="2Fe-2S ferredoxin-type" evidence="7">
    <location>
        <begin position="239"/>
        <end position="324"/>
    </location>
</feature>
<feature type="domain" description="FAD-binding FR-type" evidence="8">
    <location>
        <begin position="3"/>
        <end position="105"/>
    </location>
</feature>
<evidence type="ECO:0000259" key="8">
    <source>
        <dbReference type="PROSITE" id="PS51384"/>
    </source>
</evidence>
<accession>A0A2S9K1I8</accession>
<name>A0A2S9K1I8_9BURK</name>
<evidence type="ECO:0000256" key="2">
    <source>
        <dbReference type="ARBA" id="ARBA00022714"/>
    </source>
</evidence>
<dbReference type="InterPro" id="IPR001041">
    <property type="entry name" value="2Fe-2S_ferredoxin-type"/>
</dbReference>
<reference evidence="9 10" key="1">
    <citation type="submission" date="2018-03" db="EMBL/GenBank/DDBJ databases">
        <title>Comparative genomics illustrates the genes involved in a hyperalkaliphilic mechanisms of Serpentinomonas isolated from highly-alkaline calcium-rich serpentinized springs.</title>
        <authorList>
            <person name="Suzuki S."/>
            <person name="Ishii S."/>
            <person name="Walworth N."/>
            <person name="Bird L."/>
            <person name="Kuenen J.G."/>
            <person name="Nealson K.H."/>
        </authorList>
    </citation>
    <scope>NUCLEOTIDE SEQUENCE [LARGE SCALE GENOMIC DNA]</scope>
    <source>
        <strain evidence="9 10">P1</strain>
    </source>
</reference>
<protein>
    <submittedName>
        <fullName evidence="9">Oxidoreductase</fullName>
    </submittedName>
</protein>
<evidence type="ECO:0000256" key="1">
    <source>
        <dbReference type="ARBA" id="ARBA00022630"/>
    </source>
</evidence>
<evidence type="ECO:0000313" key="10">
    <source>
        <dbReference type="Proteomes" id="UP000238589"/>
    </source>
</evidence>
<dbReference type="GO" id="GO:0051537">
    <property type="term" value="F:2 iron, 2 sulfur cluster binding"/>
    <property type="evidence" value="ECO:0007669"/>
    <property type="project" value="UniProtKB-KW"/>
</dbReference>
<dbReference type="GO" id="GO:0046872">
    <property type="term" value="F:metal ion binding"/>
    <property type="evidence" value="ECO:0007669"/>
    <property type="project" value="UniProtKB-KW"/>
</dbReference>
<keyword evidence="4" id="KW-0560">Oxidoreductase</keyword>
<dbReference type="InterPro" id="IPR017938">
    <property type="entry name" value="Riboflavin_synthase-like_b-brl"/>
</dbReference>
<evidence type="ECO:0000256" key="5">
    <source>
        <dbReference type="ARBA" id="ARBA00023004"/>
    </source>
</evidence>
<evidence type="ECO:0000256" key="3">
    <source>
        <dbReference type="ARBA" id="ARBA00022723"/>
    </source>
</evidence>